<accession>A0A0K1Q487</accession>
<keyword evidence="4" id="KW-1185">Reference proteome</keyword>
<reference evidence="3 4" key="1">
    <citation type="submission" date="2015-08" db="EMBL/GenBank/DDBJ databases">
        <authorList>
            <person name="Babu N.S."/>
            <person name="Beckwith C.J."/>
            <person name="Beseler K.G."/>
            <person name="Brison A."/>
            <person name="Carone J.V."/>
            <person name="Caskin T.P."/>
            <person name="Diamond M."/>
            <person name="Durham M.E."/>
            <person name="Foxe J.M."/>
            <person name="Go M."/>
            <person name="Henderson B.A."/>
            <person name="Jones I.B."/>
            <person name="McGettigan J.A."/>
            <person name="Micheletti S.J."/>
            <person name="Nasrallah M.E."/>
            <person name="Ortiz D."/>
            <person name="Piller C.R."/>
            <person name="Privatt S.R."/>
            <person name="Schneider S.L."/>
            <person name="Sharp S."/>
            <person name="Smith T.C."/>
            <person name="Stanton J.D."/>
            <person name="Ullery H.E."/>
            <person name="Wilson R.J."/>
            <person name="Serrano M.G."/>
            <person name="Buck G."/>
            <person name="Lee V."/>
            <person name="Wang Y."/>
            <person name="Carvalho R."/>
            <person name="Voegtly L."/>
            <person name="Shi R."/>
            <person name="Duckworth R."/>
            <person name="Johnson A."/>
            <person name="Loviza R."/>
            <person name="Walstead R."/>
            <person name="Shah Z."/>
            <person name="Kiflezghi M."/>
            <person name="Wade K."/>
            <person name="Ball S.L."/>
            <person name="Bradley K.W."/>
            <person name="Asai D.J."/>
            <person name="Bowman C.A."/>
            <person name="Russell D.A."/>
            <person name="Pope W.H."/>
            <person name="Jacobs-Sera D."/>
            <person name="Hendrix R.W."/>
            <person name="Hatfull G.F."/>
        </authorList>
    </citation>
    <scope>NUCLEOTIDE SEQUENCE [LARGE SCALE GENOMIC DNA]</scope>
    <source>
        <strain evidence="3 4">DSM 27648</strain>
    </source>
</reference>
<feature type="region of interest" description="Disordered" evidence="1">
    <location>
        <begin position="26"/>
        <end position="75"/>
    </location>
</feature>
<dbReference type="Pfam" id="PF07642">
    <property type="entry name" value="BBP2"/>
    <property type="match status" value="1"/>
</dbReference>
<keyword evidence="2" id="KW-0732">Signal</keyword>
<dbReference type="EMBL" id="CP012333">
    <property type="protein sequence ID" value="AKV00544.1"/>
    <property type="molecule type" value="Genomic_DNA"/>
</dbReference>
<evidence type="ECO:0000313" key="4">
    <source>
        <dbReference type="Proteomes" id="UP000064967"/>
    </source>
</evidence>
<feature type="chain" id="PRO_5005466850" evidence="2">
    <location>
        <begin position="24"/>
        <end position="482"/>
    </location>
</feature>
<gene>
    <name evidence="3" type="ORF">AKJ09_07207</name>
</gene>
<dbReference type="KEGG" id="llu:AKJ09_07207"/>
<dbReference type="InterPro" id="IPR011486">
    <property type="entry name" value="BBP2"/>
</dbReference>
<organism evidence="3 4">
    <name type="scientific">Labilithrix luteola</name>
    <dbReference type="NCBI Taxonomy" id="1391654"/>
    <lineage>
        <taxon>Bacteria</taxon>
        <taxon>Pseudomonadati</taxon>
        <taxon>Myxococcota</taxon>
        <taxon>Polyangia</taxon>
        <taxon>Polyangiales</taxon>
        <taxon>Labilitrichaceae</taxon>
        <taxon>Labilithrix</taxon>
    </lineage>
</organism>
<evidence type="ECO:0000313" key="3">
    <source>
        <dbReference type="EMBL" id="AKV00544.1"/>
    </source>
</evidence>
<feature type="compositionally biased region" description="Basic and acidic residues" evidence="1">
    <location>
        <begin position="60"/>
        <end position="71"/>
    </location>
</feature>
<feature type="signal peptide" evidence="2">
    <location>
        <begin position="1"/>
        <end position="23"/>
    </location>
</feature>
<sequence length="482" mass="53033">MHRVPSRAPLVALCMLVASTASGASFAQTADPAPDTPRTMLPSEPPTSNAPASESSPPAPEKEENPYEQREPAPFGFGDFSWAPANYGSGDRPLKAGPFVGEVRLDTAYHYSFNHPTDNTISGSSEVFRHNEFQVTQIGFGGDFFYKNVQARLMTQFGMYSTTTPRNDASTGKGQWTLADAYRYISEAYGGYHINALAGINVQVGIFMSYVGLWSYYNFDNWTYQPSYVSSNTPWFFNGMRVQIFTSDKLKIEPWLVNGWQSYGKFEAAPGFGLQIRWNPTEYFSILGNQYYGTDTLGLAGRHRVHSDDSAMVRYYQKKGAIFSKAAASLTVDAGCEWGDGVDCGSQYFLGFMTYQRLWFVADHFGFTVGGGAITNPGRYLVLLPPINGATAFSGTPYFTAGPGDGFKAWDLQVTGDYMPREFVTFRLEYNHRAANVPYFSGPGGMTPSGGNQGAPGSFVEGFAPDLVKVENRITAAMMVKY</sequence>
<evidence type="ECO:0000256" key="1">
    <source>
        <dbReference type="SAM" id="MobiDB-lite"/>
    </source>
</evidence>
<protein>
    <submittedName>
        <fullName evidence="3">Outer membrane protein</fullName>
    </submittedName>
</protein>
<evidence type="ECO:0000256" key="2">
    <source>
        <dbReference type="SAM" id="SignalP"/>
    </source>
</evidence>
<name>A0A0K1Q487_9BACT</name>
<dbReference type="AlphaFoldDB" id="A0A0K1Q487"/>
<dbReference type="STRING" id="1391654.AKJ09_07207"/>
<proteinExistence type="predicted"/>
<feature type="compositionally biased region" description="Low complexity" evidence="1">
    <location>
        <begin position="46"/>
        <end position="56"/>
    </location>
</feature>
<dbReference type="Proteomes" id="UP000064967">
    <property type="component" value="Chromosome"/>
</dbReference>